<keyword evidence="2" id="KW-1185">Reference proteome</keyword>
<reference evidence="2" key="1">
    <citation type="submission" date="2023-07" db="EMBL/GenBank/DDBJ databases">
        <title>30 novel species of actinomycetes from the DSMZ collection.</title>
        <authorList>
            <person name="Nouioui I."/>
        </authorList>
    </citation>
    <scope>NUCLEOTIDE SEQUENCE [LARGE SCALE GENOMIC DNA]</scope>
    <source>
        <strain evidence="2">DSM 44915</strain>
    </source>
</reference>
<evidence type="ECO:0008006" key="3">
    <source>
        <dbReference type="Google" id="ProtNLM"/>
    </source>
</evidence>
<evidence type="ECO:0000313" key="1">
    <source>
        <dbReference type="EMBL" id="MDT0270249.1"/>
    </source>
</evidence>
<gene>
    <name evidence="1" type="ORF">RM844_28660</name>
</gene>
<dbReference type="EMBL" id="JAVREO010000025">
    <property type="protein sequence ID" value="MDT0270249.1"/>
    <property type="molecule type" value="Genomic_DNA"/>
</dbReference>
<dbReference type="RefSeq" id="WP_311670329.1">
    <property type="nucleotide sequence ID" value="NZ_JAVREO010000025.1"/>
</dbReference>
<dbReference type="Proteomes" id="UP001183410">
    <property type="component" value="Unassembled WGS sequence"/>
</dbReference>
<accession>A0ABU2JZS2</accession>
<sequence length="176" mass="18374">MSTPPPVVRPGQRLTANVLNSGLLIGRLVFAAYRDAAQNISTNTVGQQSDALAWDNVALDLLGGWSTAQPTRYQPPIAGWYRVTGTASLQGATGGSPPLRGASWRLNGGLPPAATTRPWVGSIGDTYLAFAAPDLPLLLTGTDYVELCPFQNNPAPVPTATGSTRPSVAIYYVGPA</sequence>
<protein>
    <recommendedName>
        <fullName evidence="3">DNRLRE domain-containing protein</fullName>
    </recommendedName>
</protein>
<comment type="caution">
    <text evidence="1">The sequence shown here is derived from an EMBL/GenBank/DDBJ whole genome shotgun (WGS) entry which is preliminary data.</text>
</comment>
<name>A0ABU2JZS2_9ACTN</name>
<evidence type="ECO:0000313" key="2">
    <source>
        <dbReference type="Proteomes" id="UP001183410"/>
    </source>
</evidence>
<proteinExistence type="predicted"/>
<organism evidence="1 2">
    <name type="scientific">Streptomyces chisholmiae</name>
    <dbReference type="NCBI Taxonomy" id="3075540"/>
    <lineage>
        <taxon>Bacteria</taxon>
        <taxon>Bacillati</taxon>
        <taxon>Actinomycetota</taxon>
        <taxon>Actinomycetes</taxon>
        <taxon>Kitasatosporales</taxon>
        <taxon>Streptomycetaceae</taxon>
        <taxon>Streptomyces</taxon>
    </lineage>
</organism>